<feature type="compositionally biased region" description="Gly residues" evidence="1">
    <location>
        <begin position="29"/>
        <end position="57"/>
    </location>
</feature>
<dbReference type="PANTHER" id="PTHR37691">
    <property type="entry name" value="BLR3518 PROTEIN"/>
    <property type="match status" value="1"/>
</dbReference>
<evidence type="ECO:0000313" key="4">
    <source>
        <dbReference type="Proteomes" id="UP000036367"/>
    </source>
</evidence>
<dbReference type="Pfam" id="PF02635">
    <property type="entry name" value="DsrE"/>
    <property type="match status" value="1"/>
</dbReference>
<dbReference type="Gene3D" id="3.40.1260.10">
    <property type="entry name" value="DsrEFH-like"/>
    <property type="match status" value="1"/>
</dbReference>
<comment type="caution">
    <text evidence="3">The sequence shown here is derived from an EMBL/GenBank/DDBJ whole genome shotgun (WGS) entry which is preliminary data.</text>
</comment>
<feature type="chain" id="PRO_5005248305" evidence="2">
    <location>
        <begin position="24"/>
        <end position="377"/>
    </location>
</feature>
<gene>
    <name evidence="3" type="ORF">RISK_000610</name>
</gene>
<dbReference type="PANTHER" id="PTHR37691:SF1">
    <property type="entry name" value="BLR3518 PROTEIN"/>
    <property type="match status" value="1"/>
</dbReference>
<keyword evidence="4" id="KW-1185">Reference proteome</keyword>
<evidence type="ECO:0000256" key="1">
    <source>
        <dbReference type="SAM" id="MobiDB-lite"/>
    </source>
</evidence>
<accession>A0A0J1BM30</accession>
<dbReference type="Proteomes" id="UP000036367">
    <property type="component" value="Unassembled WGS sequence"/>
</dbReference>
<dbReference type="InterPro" id="IPR003787">
    <property type="entry name" value="Sulphur_relay_DsrE/F-like"/>
</dbReference>
<dbReference type="PATRIC" id="fig|595434.4.peg.590"/>
<dbReference type="RefSeq" id="WP_047812640.1">
    <property type="nucleotide sequence ID" value="NZ_LECT01000006.1"/>
</dbReference>
<evidence type="ECO:0000256" key="2">
    <source>
        <dbReference type="SAM" id="SignalP"/>
    </source>
</evidence>
<proteinExistence type="predicted"/>
<evidence type="ECO:0000313" key="3">
    <source>
        <dbReference type="EMBL" id="KLU07532.1"/>
    </source>
</evidence>
<sequence length="377" mass="40381">MKRFIHLFVVGCLGAMLAGPVWSQNDPGNGNGPGMGRGQGQGQGMGRGRGMGRGLGAGRQASENGPASGHDEQAGGQHGHDDRHDADREVFQFLLQNHEQITRTVKELPNGVETLTESNVPEIADKIKEHVEWMEYRIENTNPIRMRDPLFAEIFRHTDKIKMVHEDTEKGVKVTETSDDPYVAKLIQAHAKTVSGFVEHGFAEAMKNHAVPMDAPAKKLTPTSPVIAGHGSVVQLPNAAMQPRSGTKLLVDVTRGGDPAKLNTAIENVAKYLNIYAGGGAKPADAKIAIVFHGGATLAVLNPEAYAKRFGTSENPNLNLLKQLHEADVEMYVCGQSLTSLGGDPEDVVVFVETAVSALTAVVNLQADGHAYLPLGN</sequence>
<dbReference type="STRING" id="595434.RISK_000610"/>
<dbReference type="InterPro" id="IPR027396">
    <property type="entry name" value="DsrEFH-like"/>
</dbReference>
<protein>
    <submittedName>
        <fullName evidence="3">Uncharacterized protein</fullName>
    </submittedName>
</protein>
<feature type="compositionally biased region" description="Basic and acidic residues" evidence="1">
    <location>
        <begin position="69"/>
        <end position="83"/>
    </location>
</feature>
<dbReference type="AlphaFoldDB" id="A0A0J1BM30"/>
<organism evidence="3 4">
    <name type="scientific">Rhodopirellula islandica</name>
    <dbReference type="NCBI Taxonomy" id="595434"/>
    <lineage>
        <taxon>Bacteria</taxon>
        <taxon>Pseudomonadati</taxon>
        <taxon>Planctomycetota</taxon>
        <taxon>Planctomycetia</taxon>
        <taxon>Pirellulales</taxon>
        <taxon>Pirellulaceae</taxon>
        <taxon>Rhodopirellula</taxon>
    </lineage>
</organism>
<name>A0A0J1BM30_RHOIS</name>
<reference evidence="3" key="1">
    <citation type="submission" date="2015-05" db="EMBL/GenBank/DDBJ databases">
        <title>Permanent draft genome of Rhodopirellula islandicus K833.</title>
        <authorList>
            <person name="Kizina J."/>
            <person name="Richter M."/>
            <person name="Glockner F.O."/>
            <person name="Harder J."/>
        </authorList>
    </citation>
    <scope>NUCLEOTIDE SEQUENCE [LARGE SCALE GENOMIC DNA]</scope>
    <source>
        <strain evidence="3">K833</strain>
    </source>
</reference>
<dbReference type="SUPFAM" id="SSF75169">
    <property type="entry name" value="DsrEFH-like"/>
    <property type="match status" value="1"/>
</dbReference>
<feature type="region of interest" description="Disordered" evidence="1">
    <location>
        <begin position="24"/>
        <end position="83"/>
    </location>
</feature>
<dbReference type="EMBL" id="LECT01000006">
    <property type="protein sequence ID" value="KLU07532.1"/>
    <property type="molecule type" value="Genomic_DNA"/>
</dbReference>
<feature type="signal peptide" evidence="2">
    <location>
        <begin position="1"/>
        <end position="23"/>
    </location>
</feature>
<dbReference type="OrthoDB" id="254108at2"/>
<keyword evidence="2" id="KW-0732">Signal</keyword>